<comment type="caution">
    <text evidence="4">The sequence shown here is derived from an EMBL/GenBank/DDBJ whole genome shotgun (WGS) entry which is preliminary data.</text>
</comment>
<feature type="repeat" description="PPR" evidence="3">
    <location>
        <begin position="192"/>
        <end position="226"/>
    </location>
</feature>
<dbReference type="InterPro" id="IPR002885">
    <property type="entry name" value="PPR_rpt"/>
</dbReference>
<dbReference type="GO" id="GO:0003723">
    <property type="term" value="F:RNA binding"/>
    <property type="evidence" value="ECO:0007669"/>
    <property type="project" value="InterPro"/>
</dbReference>
<dbReference type="PROSITE" id="PS51375">
    <property type="entry name" value="PPR"/>
    <property type="match status" value="5"/>
</dbReference>
<name>A0AAV9E8L8_ACOCL</name>
<dbReference type="InterPro" id="IPR046848">
    <property type="entry name" value="E_motif"/>
</dbReference>
<protein>
    <submittedName>
        <fullName evidence="4">Pentatricopeptide repeat-containing protein</fullName>
    </submittedName>
</protein>
<dbReference type="PANTHER" id="PTHR47926:SF492">
    <property type="entry name" value="DYW DOMAIN-CONTAINING PROTEIN"/>
    <property type="match status" value="1"/>
</dbReference>
<keyword evidence="5" id="KW-1185">Reference proteome</keyword>
<comment type="similarity">
    <text evidence="2">Belongs to the PPR family. PCMP-E subfamily.</text>
</comment>
<feature type="repeat" description="PPR" evidence="3">
    <location>
        <begin position="396"/>
        <end position="430"/>
    </location>
</feature>
<accession>A0AAV9E8L8</accession>
<evidence type="ECO:0000256" key="3">
    <source>
        <dbReference type="PROSITE-ProRule" id="PRU00708"/>
    </source>
</evidence>
<feature type="repeat" description="PPR" evidence="3">
    <location>
        <begin position="326"/>
        <end position="360"/>
    </location>
</feature>
<dbReference type="NCBIfam" id="TIGR00756">
    <property type="entry name" value="PPR"/>
    <property type="match status" value="6"/>
</dbReference>
<dbReference type="Pfam" id="PF01535">
    <property type="entry name" value="PPR"/>
    <property type="match status" value="5"/>
</dbReference>
<dbReference type="AlphaFoldDB" id="A0AAV9E8L8"/>
<evidence type="ECO:0000313" key="5">
    <source>
        <dbReference type="Proteomes" id="UP001180020"/>
    </source>
</evidence>
<dbReference type="PANTHER" id="PTHR47926">
    <property type="entry name" value="PENTATRICOPEPTIDE REPEAT-CONTAINING PROTEIN"/>
    <property type="match status" value="1"/>
</dbReference>
<dbReference type="FunFam" id="1.25.40.10:FF:000031">
    <property type="entry name" value="Pentatricopeptide repeat-containing protein mitochondrial"/>
    <property type="match status" value="1"/>
</dbReference>
<keyword evidence="1" id="KW-0677">Repeat</keyword>
<dbReference type="InterPro" id="IPR011990">
    <property type="entry name" value="TPR-like_helical_dom_sf"/>
</dbReference>
<proteinExistence type="inferred from homology"/>
<gene>
    <name evidence="4" type="primary">PCMP-E81</name>
    <name evidence="4" type="ORF">QJS10_CPA08g00228</name>
</gene>
<feature type="repeat" description="PPR" evidence="3">
    <location>
        <begin position="461"/>
        <end position="491"/>
    </location>
</feature>
<dbReference type="SUPFAM" id="SSF48452">
    <property type="entry name" value="TPR-like"/>
    <property type="match status" value="1"/>
</dbReference>
<dbReference type="Pfam" id="PF13041">
    <property type="entry name" value="PPR_2"/>
    <property type="match status" value="3"/>
</dbReference>
<feature type="repeat" description="PPR" evidence="3">
    <location>
        <begin position="295"/>
        <end position="325"/>
    </location>
</feature>
<reference evidence="4" key="1">
    <citation type="journal article" date="2023" name="Nat. Commun.">
        <title>Diploid and tetraploid genomes of Acorus and the evolution of monocots.</title>
        <authorList>
            <person name="Ma L."/>
            <person name="Liu K.W."/>
            <person name="Li Z."/>
            <person name="Hsiao Y.Y."/>
            <person name="Qi Y."/>
            <person name="Fu T."/>
            <person name="Tang G.D."/>
            <person name="Zhang D."/>
            <person name="Sun W.H."/>
            <person name="Liu D.K."/>
            <person name="Li Y."/>
            <person name="Chen G.Z."/>
            <person name="Liu X.D."/>
            <person name="Liao X.Y."/>
            <person name="Jiang Y.T."/>
            <person name="Yu X."/>
            <person name="Hao Y."/>
            <person name="Huang J."/>
            <person name="Zhao X.W."/>
            <person name="Ke S."/>
            <person name="Chen Y.Y."/>
            <person name="Wu W.L."/>
            <person name="Hsu J.L."/>
            <person name="Lin Y.F."/>
            <person name="Huang M.D."/>
            <person name="Li C.Y."/>
            <person name="Huang L."/>
            <person name="Wang Z.W."/>
            <person name="Zhao X."/>
            <person name="Zhong W.Y."/>
            <person name="Peng D.H."/>
            <person name="Ahmad S."/>
            <person name="Lan S."/>
            <person name="Zhang J.S."/>
            <person name="Tsai W.C."/>
            <person name="Van de Peer Y."/>
            <person name="Liu Z.J."/>
        </authorList>
    </citation>
    <scope>NUCLEOTIDE SEQUENCE</scope>
    <source>
        <strain evidence="4">CP</strain>
    </source>
</reference>
<dbReference type="Proteomes" id="UP001180020">
    <property type="component" value="Unassembled WGS sequence"/>
</dbReference>
<dbReference type="FunFam" id="1.25.40.10:FF:000280">
    <property type="entry name" value="Pentatricopeptide repeat-containing protein"/>
    <property type="match status" value="1"/>
</dbReference>
<dbReference type="Pfam" id="PF20431">
    <property type="entry name" value="E_motif"/>
    <property type="match status" value="1"/>
</dbReference>
<dbReference type="EMBL" id="JAUJYO010000008">
    <property type="protein sequence ID" value="KAK1310116.1"/>
    <property type="molecule type" value="Genomic_DNA"/>
</dbReference>
<evidence type="ECO:0000313" key="4">
    <source>
        <dbReference type="EMBL" id="KAK1310116.1"/>
    </source>
</evidence>
<sequence>MFRCTHFSTYFTSAALLRSKSSWDPVLSLTLRHPTLVILEKCRTREHFKQILAQMMKQHLVTQTFPMSRLIYFSTVSHPENLDMAILLFNHYTPQPNLYIYNTMISALSSSSQSIFLYRSMLRSCIYPDEHTLLHLLKAAGCLSLLKQIHGHIIVTGFWLYSYLQNSLIKMYFENGNIDLAYQVFRQMGEQDTISYNTMISGCAKGGHFSGALDLFQMMGVEGLEADYYTMVSLLKCFGHLGDVLRGKAVHAWIERRRCVRTQNLILGNALLDMYAKCRELKLVQRVFDEMGERDVVSWNTLIAGYAEIGSMTAAYGLFNEMPTRDLVSWNSLLAGYARLGNMTASLKVFEEMLAVNERPDKITLVNLISACAESGMLDQGRCIHGWLVKSIMNVDAFLGSALIDMYCKCGSISRAHKIFRRICEKDVTVWTSMISGLAFHGLGIEALQLFREMKYHLKPNGVTFIAVLAACSHAGLVDEGRKIFESMERHHNIKPAVEHYGCLVDLLGRAGKLTEAKEVIEKMPMDPSRSIWGAMLSACKEHGNIGLAEVALKELMKLEPEEEGGYVSLSNMYAVCERWSSSDGIRKNMEGRGVKKMAGRSAVVVDGVMHEFVAADKQHRMWRETYCMLMTLKRAMMEMEVFLFNSCWGRNLHEVLVQAFSYQKKNQNMSYFPCSLKCI</sequence>
<evidence type="ECO:0000256" key="2">
    <source>
        <dbReference type="ARBA" id="ARBA00061659"/>
    </source>
</evidence>
<dbReference type="Gene3D" id="1.25.40.10">
    <property type="entry name" value="Tetratricopeptide repeat domain"/>
    <property type="match status" value="4"/>
</dbReference>
<evidence type="ECO:0000256" key="1">
    <source>
        <dbReference type="ARBA" id="ARBA00022737"/>
    </source>
</evidence>
<reference evidence="4" key="2">
    <citation type="submission" date="2023-06" db="EMBL/GenBank/DDBJ databases">
        <authorList>
            <person name="Ma L."/>
            <person name="Liu K.-W."/>
            <person name="Li Z."/>
            <person name="Hsiao Y.-Y."/>
            <person name="Qi Y."/>
            <person name="Fu T."/>
            <person name="Tang G."/>
            <person name="Zhang D."/>
            <person name="Sun W.-H."/>
            <person name="Liu D.-K."/>
            <person name="Li Y."/>
            <person name="Chen G.-Z."/>
            <person name="Liu X.-D."/>
            <person name="Liao X.-Y."/>
            <person name="Jiang Y.-T."/>
            <person name="Yu X."/>
            <person name="Hao Y."/>
            <person name="Huang J."/>
            <person name="Zhao X.-W."/>
            <person name="Ke S."/>
            <person name="Chen Y.-Y."/>
            <person name="Wu W.-L."/>
            <person name="Hsu J.-L."/>
            <person name="Lin Y.-F."/>
            <person name="Huang M.-D."/>
            <person name="Li C.-Y."/>
            <person name="Huang L."/>
            <person name="Wang Z.-W."/>
            <person name="Zhao X."/>
            <person name="Zhong W.-Y."/>
            <person name="Peng D.-H."/>
            <person name="Ahmad S."/>
            <person name="Lan S."/>
            <person name="Zhang J.-S."/>
            <person name="Tsai W.-C."/>
            <person name="Van De Peer Y."/>
            <person name="Liu Z.-J."/>
        </authorList>
    </citation>
    <scope>NUCLEOTIDE SEQUENCE</scope>
    <source>
        <strain evidence="4">CP</strain>
        <tissue evidence="4">Leaves</tissue>
    </source>
</reference>
<dbReference type="FunFam" id="1.25.40.10:FF:000412">
    <property type="entry name" value="Putative pentatricopeptide repeat-containing protein"/>
    <property type="match status" value="1"/>
</dbReference>
<organism evidence="4 5">
    <name type="scientific">Acorus calamus</name>
    <name type="common">Sweet flag</name>
    <dbReference type="NCBI Taxonomy" id="4465"/>
    <lineage>
        <taxon>Eukaryota</taxon>
        <taxon>Viridiplantae</taxon>
        <taxon>Streptophyta</taxon>
        <taxon>Embryophyta</taxon>
        <taxon>Tracheophyta</taxon>
        <taxon>Spermatophyta</taxon>
        <taxon>Magnoliopsida</taxon>
        <taxon>Liliopsida</taxon>
        <taxon>Acoraceae</taxon>
        <taxon>Acorus</taxon>
    </lineage>
</organism>
<dbReference type="GO" id="GO:0009451">
    <property type="term" value="P:RNA modification"/>
    <property type="evidence" value="ECO:0007669"/>
    <property type="project" value="InterPro"/>
</dbReference>
<dbReference type="InterPro" id="IPR046960">
    <property type="entry name" value="PPR_At4g14850-like_plant"/>
</dbReference>